<dbReference type="AlphaFoldDB" id="A0A9Q3JSS6"/>
<evidence type="ECO:0008006" key="3">
    <source>
        <dbReference type="Google" id="ProtNLM"/>
    </source>
</evidence>
<evidence type="ECO:0000313" key="2">
    <source>
        <dbReference type="Proteomes" id="UP000765509"/>
    </source>
</evidence>
<comment type="caution">
    <text evidence="1">The sequence shown here is derived from an EMBL/GenBank/DDBJ whole genome shotgun (WGS) entry which is preliminary data.</text>
</comment>
<dbReference type="SUPFAM" id="SSF52540">
    <property type="entry name" value="P-loop containing nucleoside triphosphate hydrolases"/>
    <property type="match status" value="1"/>
</dbReference>
<protein>
    <recommendedName>
        <fullName evidence="3">Helicase C-terminal domain-containing protein</fullName>
    </recommendedName>
</protein>
<accession>A0A9Q3JSS6</accession>
<dbReference type="Gene3D" id="3.40.50.300">
    <property type="entry name" value="P-loop containing nucleotide triphosphate hydrolases"/>
    <property type="match status" value="1"/>
</dbReference>
<gene>
    <name evidence="1" type="ORF">O181_108418</name>
</gene>
<dbReference type="OrthoDB" id="2500640at2759"/>
<name>A0A9Q3JSS6_9BASI</name>
<keyword evidence="2" id="KW-1185">Reference proteome</keyword>
<evidence type="ECO:0000313" key="1">
    <source>
        <dbReference type="EMBL" id="MBW0568703.1"/>
    </source>
</evidence>
<reference evidence="1" key="1">
    <citation type="submission" date="2021-03" db="EMBL/GenBank/DDBJ databases">
        <title>Draft genome sequence of rust myrtle Austropuccinia psidii MF-1, a brazilian biotype.</title>
        <authorList>
            <person name="Quecine M.C."/>
            <person name="Pachon D.M.R."/>
            <person name="Bonatelli M.L."/>
            <person name="Correr F.H."/>
            <person name="Franceschini L.M."/>
            <person name="Leite T.F."/>
            <person name="Margarido G.R.A."/>
            <person name="Almeida C.A."/>
            <person name="Ferrarezi J.A."/>
            <person name="Labate C.A."/>
        </authorList>
    </citation>
    <scope>NUCLEOTIDE SEQUENCE</scope>
    <source>
        <strain evidence="1">MF-1</strain>
    </source>
</reference>
<dbReference type="Proteomes" id="UP000765509">
    <property type="component" value="Unassembled WGS sequence"/>
</dbReference>
<sequence length="89" mass="9550">MAIVLAHHSILSARIDGTITGSGQEKALEKCFNNPKCEVLIASIAAAGTGLNITCTNIIYLMVRGPPEFDPNFPKLMSTFPGAKLEPRH</sequence>
<organism evidence="1 2">
    <name type="scientific">Austropuccinia psidii MF-1</name>
    <dbReference type="NCBI Taxonomy" id="1389203"/>
    <lineage>
        <taxon>Eukaryota</taxon>
        <taxon>Fungi</taxon>
        <taxon>Dikarya</taxon>
        <taxon>Basidiomycota</taxon>
        <taxon>Pucciniomycotina</taxon>
        <taxon>Pucciniomycetes</taxon>
        <taxon>Pucciniales</taxon>
        <taxon>Sphaerophragmiaceae</taxon>
        <taxon>Austropuccinia</taxon>
    </lineage>
</organism>
<dbReference type="InterPro" id="IPR027417">
    <property type="entry name" value="P-loop_NTPase"/>
</dbReference>
<proteinExistence type="predicted"/>
<dbReference type="EMBL" id="AVOT02083129">
    <property type="protein sequence ID" value="MBW0568703.1"/>
    <property type="molecule type" value="Genomic_DNA"/>
</dbReference>